<keyword evidence="6" id="KW-0462">Maltose metabolism</keyword>
<dbReference type="PANTHER" id="PTHR10357:SF232">
    <property type="entry name" value="GLYCOSYL HYDROLASE FAMILY 13 CATALYTIC DOMAIN-CONTAINING PROTEIN"/>
    <property type="match status" value="1"/>
</dbReference>
<evidence type="ECO:0000256" key="5">
    <source>
        <dbReference type="ARBA" id="ARBA00023295"/>
    </source>
</evidence>
<gene>
    <name evidence="9" type="ORF">E0L32_001952</name>
    <name evidence="10" type="ORF">E0L32_002181</name>
</gene>
<dbReference type="GO" id="GO:0003677">
    <property type="term" value="F:DNA binding"/>
    <property type="evidence" value="ECO:0007669"/>
    <property type="project" value="InterPro"/>
</dbReference>
<dbReference type="GO" id="GO:0006351">
    <property type="term" value="P:DNA-templated transcription"/>
    <property type="evidence" value="ECO:0007669"/>
    <property type="project" value="InterPro"/>
</dbReference>
<dbReference type="PANTHER" id="PTHR10357">
    <property type="entry name" value="ALPHA-AMYLASE FAMILY MEMBER"/>
    <property type="match status" value="1"/>
</dbReference>
<dbReference type="InterPro" id="IPR006047">
    <property type="entry name" value="GH13_cat_dom"/>
</dbReference>
<dbReference type="SUPFAM" id="SSF51445">
    <property type="entry name" value="(Trans)glycosidases"/>
    <property type="match status" value="1"/>
</dbReference>
<dbReference type="GO" id="GO:0004575">
    <property type="term" value="F:sucrose alpha-glucosidase activity"/>
    <property type="evidence" value="ECO:0007669"/>
    <property type="project" value="TreeGrafter"/>
</dbReference>
<evidence type="ECO:0000313" key="10">
    <source>
        <dbReference type="EMBL" id="TPX07578.1"/>
    </source>
</evidence>
<proteinExistence type="inferred from homology"/>
<dbReference type="Pfam" id="PF00172">
    <property type="entry name" value="Zn_clus"/>
    <property type="match status" value="1"/>
</dbReference>
<keyword evidence="4" id="KW-0539">Nucleus</keyword>
<dbReference type="CDD" id="cd12148">
    <property type="entry name" value="fungal_TF_MHR"/>
    <property type="match status" value="1"/>
</dbReference>
<dbReference type="EMBL" id="SKBQ01000008">
    <property type="protein sequence ID" value="TPX07578.1"/>
    <property type="molecule type" value="Genomic_DNA"/>
</dbReference>
<feature type="domain" description="Zn(2)-C6 fungal-type" evidence="8">
    <location>
        <begin position="576"/>
        <end position="605"/>
    </location>
</feature>
<evidence type="ECO:0000256" key="2">
    <source>
        <dbReference type="ARBA" id="ARBA00022723"/>
    </source>
</evidence>
<dbReference type="InterPro" id="IPR017853">
    <property type="entry name" value="GH"/>
</dbReference>
<dbReference type="FunFam" id="3.90.400.10:FF:000004">
    <property type="entry name" value="Oligo-1,6-glucosidase"/>
    <property type="match status" value="1"/>
</dbReference>
<evidence type="ECO:0000313" key="11">
    <source>
        <dbReference type="Proteomes" id="UP000319257"/>
    </source>
</evidence>
<organism evidence="9 11">
    <name type="scientific">Thyridium curvatum</name>
    <dbReference type="NCBI Taxonomy" id="1093900"/>
    <lineage>
        <taxon>Eukaryota</taxon>
        <taxon>Fungi</taxon>
        <taxon>Dikarya</taxon>
        <taxon>Ascomycota</taxon>
        <taxon>Pezizomycotina</taxon>
        <taxon>Sordariomycetes</taxon>
        <taxon>Sordariomycetidae</taxon>
        <taxon>Thyridiales</taxon>
        <taxon>Thyridiaceae</taxon>
        <taxon>Thyridium</taxon>
    </lineage>
</organism>
<dbReference type="GO" id="GO:0000025">
    <property type="term" value="P:maltose catabolic process"/>
    <property type="evidence" value="ECO:0007669"/>
    <property type="project" value="TreeGrafter"/>
</dbReference>
<dbReference type="CDD" id="cd00067">
    <property type="entry name" value="GAL4"/>
    <property type="match status" value="1"/>
</dbReference>
<dbReference type="Pfam" id="PF04082">
    <property type="entry name" value="Fungal_trans"/>
    <property type="match status" value="1"/>
</dbReference>
<feature type="region of interest" description="Disordered" evidence="7">
    <location>
        <begin position="611"/>
        <end position="632"/>
    </location>
</feature>
<keyword evidence="11" id="KW-1185">Reference proteome</keyword>
<comment type="similarity">
    <text evidence="1">Belongs to the glycosyl hydrolase 13 family.</text>
</comment>
<dbReference type="PROSITE" id="PS50048">
    <property type="entry name" value="ZN2_CY6_FUNGAL_2"/>
    <property type="match status" value="1"/>
</dbReference>
<keyword evidence="5" id="KW-0326">Glycosidase</keyword>
<reference evidence="9 11" key="1">
    <citation type="submission" date="2019-06" db="EMBL/GenBank/DDBJ databases">
        <title>Draft genome sequence of the filamentous fungus Phialemoniopsis curvata isolated from diesel fuel.</title>
        <authorList>
            <person name="Varaljay V.A."/>
            <person name="Lyon W.J."/>
            <person name="Crouch A.L."/>
            <person name="Drake C.E."/>
            <person name="Hollomon J.M."/>
            <person name="Nadeau L.J."/>
            <person name="Nunn H.S."/>
            <person name="Stevenson B.S."/>
            <person name="Bojanowski C.L."/>
            <person name="Crookes-Goodson W.J."/>
        </authorList>
    </citation>
    <scope>NUCLEOTIDE SEQUENCE [LARGE SCALE GENOMIC DNA]</scope>
    <source>
        <strain evidence="9 11">D216</strain>
    </source>
</reference>
<dbReference type="GO" id="GO:0004574">
    <property type="term" value="F:oligo-1,6-glucosidase activity"/>
    <property type="evidence" value="ECO:0007669"/>
    <property type="project" value="TreeGrafter"/>
</dbReference>
<evidence type="ECO:0000259" key="8">
    <source>
        <dbReference type="PROSITE" id="PS50048"/>
    </source>
</evidence>
<dbReference type="SUPFAM" id="SSF57701">
    <property type="entry name" value="Zn2/Cys6 DNA-binding domain"/>
    <property type="match status" value="1"/>
</dbReference>
<sequence>MTLSVAPSKKWWKDAVVYQIYPASFLDSDGDGLGDLQGIISKLDYIQSLGVSAIWLSPIYKSPQNDMGYDVADYRNIHQPYGSMEDMDLLIHQCHERQIKVLLDLVVNHTSNEHPWFLESRSSRTATKRDWYIWRDPKYGLDGSRKPPNNWASIFGGSAWTWDEMTGQYYLSLFLPSQPHLNWENESMRQATHADMIFWLDKGVDGFRIDSMNLMSKHSDLPDAPIVNPNSDFQPGDKYFASGPQLNMVFTGDIVDMDFGPGGKYERNDFQVSRLRAITSKWQNAMPKFGGWNAVYLDNHDSGRSLSRYASDLPQHRVNAAKMLATYMGTLSGTLFLLQGQEIGMTNIPDTWGVEDYIDVEGSNYYNSVLERRGEGADMTDLLREMRLKARDNGRLPMQWNSNKNAGFTEGGKPWMRVNDDYKEWNVEKQVGDKNSVLEYWREVLALRKSESEVFTYGHYEELDVARTGENVFAYTMTSFDEQKKALVLLNFSDMDQRFDTCGFEGWSTLLGRKTEVGVGVGRSINGYGCYEVRPPQQQPSLDRWILARHWDDRDNRHTKSMTSRCRAKTVKVKQACDSCRLRKIRCDGAWPCANCAAAALSCTFLAVHKKTGPKGGRRRPRSFASPVSDSVRAGPSNLHHIGSSLPGFSSILASVSVHNGIETPAPVGTFSLDPVLDDVFAKGECGFQPSPALTTEVVSLCLDAFFEHKSPITPILDQKQMKDALLSYTTTPELYSLLAACCSVMVLSPGLLGQTSPHLSQPFHTLSTPLPSPILSPTGASNSPVAMPPPRLLISEVIRARSFSGYIEKPSLNSVQTSFFLFSAYFCLGEDNSAWFYLREAITLLQLLRFHEESTYAVLYATNPLTATYARRTFWVLFVTERAYALQRNRVLTLQASIDLPSAKSDRDALILMGFVNLISLFRDFDDEFVNLWNQPFGTSPSEKPLVKLQNRLAYALPTVSGCTKGQLADLLVSREWLKTIVWQLCVSRAMLSSSSSEESMSFRYPVAIARDIVLVSRLLPPEAFAANGMGILEKITDIGCSLSDVLSLEPGFAGPSTLEIGPRDSLAELVRIVSSFGSGYKKLQILASKAAGCLRTSIERPLNDVADEIDETGQIYGCE</sequence>
<dbReference type="InterPro" id="IPR007219">
    <property type="entry name" value="XnlR_reg_dom"/>
</dbReference>
<dbReference type="AlphaFoldDB" id="A0A507AR31"/>
<evidence type="ECO:0000256" key="7">
    <source>
        <dbReference type="SAM" id="MobiDB-lite"/>
    </source>
</evidence>
<dbReference type="STRING" id="1093900.A0A507AR31"/>
<accession>A0A507AR31</accession>
<dbReference type="FunFam" id="3.20.20.80:FF:000064">
    <property type="entry name" value="Oligo-1,6-glucosidase"/>
    <property type="match status" value="2"/>
</dbReference>
<dbReference type="InterPro" id="IPR045857">
    <property type="entry name" value="O16G_dom_2"/>
</dbReference>
<evidence type="ECO:0000256" key="1">
    <source>
        <dbReference type="ARBA" id="ARBA00008061"/>
    </source>
</evidence>
<keyword evidence="3" id="KW-0378">Hydrolase</keyword>
<dbReference type="Pfam" id="PF00128">
    <property type="entry name" value="Alpha-amylase"/>
    <property type="match status" value="1"/>
</dbReference>
<dbReference type="InterPro" id="IPR001138">
    <property type="entry name" value="Zn2Cys6_DnaBD"/>
</dbReference>
<dbReference type="SMART" id="SM00642">
    <property type="entry name" value="Aamy"/>
    <property type="match status" value="1"/>
</dbReference>
<dbReference type="CDD" id="cd11333">
    <property type="entry name" value="AmyAc_SI_OligoGlu_DGase"/>
    <property type="match status" value="1"/>
</dbReference>
<dbReference type="OrthoDB" id="1740265at2759"/>
<evidence type="ECO:0000256" key="3">
    <source>
        <dbReference type="ARBA" id="ARBA00022801"/>
    </source>
</evidence>
<dbReference type="GO" id="GO:0000981">
    <property type="term" value="F:DNA-binding transcription factor activity, RNA polymerase II-specific"/>
    <property type="evidence" value="ECO:0007669"/>
    <property type="project" value="InterPro"/>
</dbReference>
<dbReference type="RefSeq" id="XP_030989060.1">
    <property type="nucleotide sequence ID" value="XM_031136088.1"/>
</dbReference>
<dbReference type="GO" id="GO:0033934">
    <property type="term" value="F:glucan 1,4-alpha-maltotriohydrolase activity"/>
    <property type="evidence" value="ECO:0007669"/>
    <property type="project" value="TreeGrafter"/>
</dbReference>
<feature type="compositionally biased region" description="Basic residues" evidence="7">
    <location>
        <begin position="611"/>
        <end position="622"/>
    </location>
</feature>
<dbReference type="Gene3D" id="3.20.20.80">
    <property type="entry name" value="Glycosidases"/>
    <property type="match status" value="2"/>
</dbReference>
<dbReference type="GO" id="GO:0005987">
    <property type="term" value="P:sucrose catabolic process"/>
    <property type="evidence" value="ECO:0007669"/>
    <property type="project" value="TreeGrafter"/>
</dbReference>
<dbReference type="Gene3D" id="3.90.400.10">
    <property type="entry name" value="Oligo-1,6-glucosidase, Domain 2"/>
    <property type="match status" value="1"/>
</dbReference>
<keyword evidence="2" id="KW-0479">Metal-binding</keyword>
<evidence type="ECO:0000313" key="9">
    <source>
        <dbReference type="EMBL" id="TPX07349.1"/>
    </source>
</evidence>
<name>A0A507AR31_9PEZI</name>
<evidence type="ECO:0000256" key="6">
    <source>
        <dbReference type="ARBA" id="ARBA00026248"/>
    </source>
</evidence>
<evidence type="ECO:0000256" key="4">
    <source>
        <dbReference type="ARBA" id="ARBA00023242"/>
    </source>
</evidence>
<dbReference type="GO" id="GO:0008270">
    <property type="term" value="F:zinc ion binding"/>
    <property type="evidence" value="ECO:0007669"/>
    <property type="project" value="InterPro"/>
</dbReference>
<dbReference type="EMBL" id="SKBQ01000008">
    <property type="protein sequence ID" value="TPX07349.1"/>
    <property type="molecule type" value="Genomic_DNA"/>
</dbReference>
<protein>
    <recommendedName>
        <fullName evidence="8">Zn(2)-C6 fungal-type domain-containing protein</fullName>
    </recommendedName>
</protein>
<comment type="caution">
    <text evidence="9">The sequence shown here is derived from an EMBL/GenBank/DDBJ whole genome shotgun (WGS) entry which is preliminary data.</text>
</comment>
<dbReference type="Gene3D" id="4.10.240.10">
    <property type="entry name" value="Zn(2)-C6 fungal-type DNA-binding domain"/>
    <property type="match status" value="1"/>
</dbReference>
<dbReference type="GeneID" id="41969399"/>
<dbReference type="InterPro" id="IPR036864">
    <property type="entry name" value="Zn2-C6_fun-type_DNA-bd_sf"/>
</dbReference>
<dbReference type="Proteomes" id="UP000319257">
    <property type="component" value="Unassembled WGS sequence"/>
</dbReference>
<dbReference type="SMART" id="SM00066">
    <property type="entry name" value="GAL4"/>
    <property type="match status" value="1"/>
</dbReference>
<dbReference type="GO" id="GO:0004556">
    <property type="term" value="F:alpha-amylase activity"/>
    <property type="evidence" value="ECO:0007669"/>
    <property type="project" value="TreeGrafter"/>
</dbReference>
<dbReference type="PROSITE" id="PS00463">
    <property type="entry name" value="ZN2_CY6_FUNGAL_1"/>
    <property type="match status" value="1"/>
</dbReference>
<dbReference type="InParanoid" id="A0A507AR31"/>